<name>X1UF97_9ZZZZ</name>
<reference evidence="1" key="1">
    <citation type="journal article" date="2014" name="Front. Microbiol.">
        <title>High frequency of phylogenetically diverse reductive dehalogenase-homologous genes in deep subseafloor sedimentary metagenomes.</title>
        <authorList>
            <person name="Kawai M."/>
            <person name="Futagami T."/>
            <person name="Toyoda A."/>
            <person name="Takaki Y."/>
            <person name="Nishi S."/>
            <person name="Hori S."/>
            <person name="Arai W."/>
            <person name="Tsubouchi T."/>
            <person name="Morono Y."/>
            <person name="Uchiyama I."/>
            <person name="Ito T."/>
            <person name="Fujiyama A."/>
            <person name="Inagaki F."/>
            <person name="Takami H."/>
        </authorList>
    </citation>
    <scope>NUCLEOTIDE SEQUENCE</scope>
    <source>
        <strain evidence="1">Expedition CK06-06</strain>
    </source>
</reference>
<feature type="non-terminal residue" evidence="1">
    <location>
        <position position="1"/>
    </location>
</feature>
<gene>
    <name evidence="1" type="ORF">S12H4_30228</name>
</gene>
<accession>X1UF97</accession>
<dbReference type="AlphaFoldDB" id="X1UF97"/>
<dbReference type="EMBL" id="BARW01017515">
    <property type="protein sequence ID" value="GAJ02247.1"/>
    <property type="molecule type" value="Genomic_DNA"/>
</dbReference>
<evidence type="ECO:0000313" key="1">
    <source>
        <dbReference type="EMBL" id="GAJ02247.1"/>
    </source>
</evidence>
<protein>
    <submittedName>
        <fullName evidence="1">Uncharacterized protein</fullName>
    </submittedName>
</protein>
<sequence length="61" mass="6910">PLVIDWVEANEHNPEFRFVLGNRAFTPDEIKENIKKETPEGDKILDMVAGAAAHLLLRPRS</sequence>
<proteinExistence type="predicted"/>
<organism evidence="1">
    <name type="scientific">marine sediment metagenome</name>
    <dbReference type="NCBI Taxonomy" id="412755"/>
    <lineage>
        <taxon>unclassified sequences</taxon>
        <taxon>metagenomes</taxon>
        <taxon>ecological metagenomes</taxon>
    </lineage>
</organism>
<comment type="caution">
    <text evidence="1">The sequence shown here is derived from an EMBL/GenBank/DDBJ whole genome shotgun (WGS) entry which is preliminary data.</text>
</comment>